<reference evidence="3" key="1">
    <citation type="submission" date="2020-03" db="EMBL/GenBank/DDBJ databases">
        <title>Evolution of repeat sequences and sex chromosomes of tilapia species revealed by chromosome-level genomes.</title>
        <authorList>
            <person name="Xu L."/>
            <person name="Tao W."/>
            <person name="Wang D."/>
            <person name="Zhou Q."/>
        </authorList>
    </citation>
    <scope>NUCLEOTIDE SEQUENCE [LARGE SCALE GENOMIC DNA]</scope>
    <source>
        <strain evidence="3">Israel</strain>
    </source>
</reference>
<organism evidence="2 3">
    <name type="scientific">Oreochromis aureus</name>
    <name type="common">Israeli tilapia</name>
    <name type="synonym">Chromis aureus</name>
    <dbReference type="NCBI Taxonomy" id="47969"/>
    <lineage>
        <taxon>Eukaryota</taxon>
        <taxon>Metazoa</taxon>
        <taxon>Chordata</taxon>
        <taxon>Craniata</taxon>
        <taxon>Vertebrata</taxon>
        <taxon>Euteleostomi</taxon>
        <taxon>Actinopterygii</taxon>
        <taxon>Neopterygii</taxon>
        <taxon>Teleostei</taxon>
        <taxon>Neoteleostei</taxon>
        <taxon>Acanthomorphata</taxon>
        <taxon>Ovalentaria</taxon>
        <taxon>Cichlomorphae</taxon>
        <taxon>Cichliformes</taxon>
        <taxon>Cichlidae</taxon>
        <taxon>African cichlids</taxon>
        <taxon>Pseudocrenilabrinae</taxon>
        <taxon>Oreochromini</taxon>
        <taxon>Oreochromis</taxon>
    </lineage>
</organism>
<feature type="compositionally biased region" description="Low complexity" evidence="1">
    <location>
        <begin position="206"/>
        <end position="215"/>
    </location>
</feature>
<name>A0AAZ1XVY4_OREAU</name>
<feature type="compositionally biased region" description="Acidic residues" evidence="1">
    <location>
        <begin position="341"/>
        <end position="354"/>
    </location>
</feature>
<reference evidence="2" key="2">
    <citation type="submission" date="2025-08" db="UniProtKB">
        <authorList>
            <consortium name="Ensembl"/>
        </authorList>
    </citation>
    <scope>IDENTIFICATION</scope>
</reference>
<evidence type="ECO:0000313" key="2">
    <source>
        <dbReference type="Ensembl" id="ENSOABP00000071794.1"/>
    </source>
</evidence>
<dbReference type="PANTHER" id="PTHR16524">
    <property type="entry name" value="CELL DEATH REGULATOR AVEN"/>
    <property type="match status" value="1"/>
</dbReference>
<evidence type="ECO:0000256" key="1">
    <source>
        <dbReference type="SAM" id="MobiDB-lite"/>
    </source>
</evidence>
<accession>A0AAZ1XVY4</accession>
<feature type="region of interest" description="Disordered" evidence="1">
    <location>
        <begin position="316"/>
        <end position="354"/>
    </location>
</feature>
<reference evidence="2" key="3">
    <citation type="submission" date="2025-09" db="UniProtKB">
        <authorList>
            <consortium name="Ensembl"/>
        </authorList>
    </citation>
    <scope>IDENTIFICATION</scope>
</reference>
<feature type="compositionally biased region" description="Basic and acidic residues" evidence="1">
    <location>
        <begin position="278"/>
        <end position="292"/>
    </location>
</feature>
<sequence>MEGRVTRGRGGSGKRGGRGGNDGNSFVGEHRGRGRGGHHRGRGKRDHHRGRGRGGGAHAAEFHQRDQDEGDSYQEDDDSTEVFSRRKLESNWDRYEESERPEPDDDTPTQRGTDYHVLLASAGDSFTHFRFAEEKEWEMDQLDISQMAGIVLDLPALTQILQEVPLHQKLDLEPELIQVSAPAELPSMTLAPKQEVPKMSKFTPPSASSKSLSISQKVPVDANPVGDSGSQLSSSAAAAETMVDDADEELDKLLNLQKPVSGDAGNQPVSGAEMESAVTEKELLSKGEERCPTDGPSQPCRNECEEVKDVTAKPIEEKKMEVVKDKDIAPPQSVPSKQEMTEEDLEDWLDSMIS</sequence>
<dbReference type="PANTHER" id="PTHR16524:SF2">
    <property type="entry name" value="CELL DEATH REGULATOR AVEN"/>
    <property type="match status" value="1"/>
</dbReference>
<feature type="region of interest" description="Disordered" evidence="1">
    <location>
        <begin position="1"/>
        <end position="113"/>
    </location>
</feature>
<gene>
    <name evidence="2" type="primary">AVEN</name>
</gene>
<dbReference type="AlphaFoldDB" id="A0AAZ1XVY4"/>
<dbReference type="Ensembl" id="ENSOABT00000076277.1">
    <property type="protein sequence ID" value="ENSOABP00000071794.1"/>
    <property type="gene ID" value="ENSOABG00000012880.2"/>
</dbReference>
<feature type="compositionally biased region" description="Basic and acidic residues" evidence="1">
    <location>
        <begin position="316"/>
        <end position="328"/>
    </location>
</feature>
<dbReference type="InterPro" id="IPR026187">
    <property type="entry name" value="Aven"/>
</dbReference>
<feature type="region of interest" description="Disordered" evidence="1">
    <location>
        <begin position="258"/>
        <end position="303"/>
    </location>
</feature>
<feature type="compositionally biased region" description="Acidic residues" evidence="1">
    <location>
        <begin position="68"/>
        <end position="80"/>
    </location>
</feature>
<proteinExistence type="predicted"/>
<dbReference type="Proteomes" id="UP000472276">
    <property type="component" value="Unassembled WGS sequence"/>
</dbReference>
<feature type="compositionally biased region" description="Basic residues" evidence="1">
    <location>
        <begin position="32"/>
        <end position="52"/>
    </location>
</feature>
<evidence type="ECO:0000313" key="3">
    <source>
        <dbReference type="Proteomes" id="UP000472276"/>
    </source>
</evidence>
<protein>
    <recommendedName>
        <fullName evidence="4">Apoptosis, caspase activation inhibitor</fullName>
    </recommendedName>
</protein>
<feature type="compositionally biased region" description="Gly residues" evidence="1">
    <location>
        <begin position="8"/>
        <end position="22"/>
    </location>
</feature>
<keyword evidence="3" id="KW-1185">Reference proteome</keyword>
<feature type="compositionally biased region" description="Basic and acidic residues" evidence="1">
    <location>
        <begin position="83"/>
        <end position="101"/>
    </location>
</feature>
<evidence type="ECO:0008006" key="4">
    <source>
        <dbReference type="Google" id="ProtNLM"/>
    </source>
</evidence>
<dbReference type="GO" id="GO:0010972">
    <property type="term" value="P:negative regulation of G2/M transition of mitotic cell cycle"/>
    <property type="evidence" value="ECO:0007669"/>
    <property type="project" value="TreeGrafter"/>
</dbReference>
<feature type="region of interest" description="Disordered" evidence="1">
    <location>
        <begin position="189"/>
        <end position="240"/>
    </location>
</feature>